<accession>A0ACD1IVS8</accession>
<sequence>MPATTMTVFTIGTVLIPAGLILYEKKPALFTAENALKLLDISVTVLDKVVAILEAIKTIGNVYLETKGVYDKMKKAEKTARDQWSLQLIPCCQYGRLLQEFHY</sequence>
<reference evidence="1" key="1">
    <citation type="submission" date="2018-02" db="EMBL/GenBank/DDBJ databases">
        <title>The genomes of Aspergillus section Nigri reveals drivers in fungal speciation.</title>
        <authorList>
            <consortium name="DOE Joint Genome Institute"/>
            <person name="Vesth T.C."/>
            <person name="Nybo J."/>
            <person name="Theobald S."/>
            <person name="Brandl J."/>
            <person name="Frisvad J.C."/>
            <person name="Nielsen K.F."/>
            <person name="Lyhne E.K."/>
            <person name="Kogle M.E."/>
            <person name="Kuo A."/>
            <person name="Riley R."/>
            <person name="Clum A."/>
            <person name="Nolan M."/>
            <person name="Lipzen A."/>
            <person name="Salamov A."/>
            <person name="Henrissat B."/>
            <person name="Wiebenga A."/>
            <person name="De vries R.P."/>
            <person name="Grigoriev I.V."/>
            <person name="Mortensen U.H."/>
            <person name="Andersen M.R."/>
            <person name="Baker S.E."/>
        </authorList>
    </citation>
    <scope>NUCLEOTIDE SEQUENCE</scope>
    <source>
        <strain evidence="1">CBS 115574</strain>
    </source>
</reference>
<dbReference type="Proteomes" id="UP000249748">
    <property type="component" value="Unassembled WGS sequence"/>
</dbReference>
<evidence type="ECO:0000313" key="1">
    <source>
        <dbReference type="EMBL" id="RAK94550.1"/>
    </source>
</evidence>
<name>A0ACD1IVS8_9EURO</name>
<proteinExistence type="predicted"/>
<organism evidence="1 2">
    <name type="scientific">Aspergillus costaricaensis CBS 115574</name>
    <dbReference type="NCBI Taxonomy" id="1448317"/>
    <lineage>
        <taxon>Eukaryota</taxon>
        <taxon>Fungi</taxon>
        <taxon>Dikarya</taxon>
        <taxon>Ascomycota</taxon>
        <taxon>Pezizomycotina</taxon>
        <taxon>Eurotiomycetes</taxon>
        <taxon>Eurotiomycetidae</taxon>
        <taxon>Eurotiales</taxon>
        <taxon>Aspergillaceae</taxon>
        <taxon>Aspergillus</taxon>
        <taxon>Aspergillus subgen. Circumdati</taxon>
    </lineage>
</organism>
<gene>
    <name evidence="1" type="ORF">BO79DRAFT_283826</name>
</gene>
<keyword evidence="2" id="KW-1185">Reference proteome</keyword>
<dbReference type="EMBL" id="KZ824535">
    <property type="protein sequence ID" value="RAK94550.1"/>
    <property type="molecule type" value="Genomic_DNA"/>
</dbReference>
<evidence type="ECO:0000313" key="2">
    <source>
        <dbReference type="Proteomes" id="UP000249748"/>
    </source>
</evidence>
<protein>
    <submittedName>
        <fullName evidence="1">Uncharacterized protein</fullName>
    </submittedName>
</protein>